<dbReference type="Pfam" id="PF12697">
    <property type="entry name" value="Abhydrolase_6"/>
    <property type="match status" value="1"/>
</dbReference>
<gene>
    <name evidence="3" type="ORF">VTK73DRAFT_1514</name>
</gene>
<evidence type="ECO:0000313" key="4">
    <source>
        <dbReference type="Proteomes" id="UP001586593"/>
    </source>
</evidence>
<dbReference type="PANTHER" id="PTHR43433">
    <property type="entry name" value="HYDROLASE, ALPHA/BETA FOLD FAMILY PROTEIN"/>
    <property type="match status" value="1"/>
</dbReference>
<dbReference type="EMBL" id="JAZHXJ010001378">
    <property type="protein sequence ID" value="KAL1844914.1"/>
    <property type="molecule type" value="Genomic_DNA"/>
</dbReference>
<proteinExistence type="predicted"/>
<feature type="domain" description="AB hydrolase-1" evidence="2">
    <location>
        <begin position="57"/>
        <end position="374"/>
    </location>
</feature>
<evidence type="ECO:0000259" key="2">
    <source>
        <dbReference type="Pfam" id="PF12697"/>
    </source>
</evidence>
<dbReference type="PANTHER" id="PTHR43433:SF5">
    <property type="entry name" value="AB HYDROLASE-1 DOMAIN-CONTAINING PROTEIN"/>
    <property type="match status" value="1"/>
</dbReference>
<sequence length="391" mass="42130">MSQPVLPTVAETLNHPSYSTAIWNLEPTQKGILPVAEGRGGPLNISWEVHGSGPVKLVLITGLASLKSAWQRQTLYFGHERGDQYSVLVLDNRGMGDSDKPLMRYSTSEMAQDLLEVLAHLGWVSSSSSCSPSPPSPRAAASADGRRIHVAGISMGGMIAQELALLVPDAISSLTLICTAAAIENTTTFFENMANRASMLLPQSLEATVRSGAKRLFPQEWLVGPDDMRLPDPDAGIPGVGPPLGAPTTSKKAAAGGPSSTSSTSSPTTYGRFGCRYQRYVAEDLHKRLDPDRFKIKGFLLQLVAAGWHHKSPEQLRALGDRVGRERILVMHGTQDLTISVPHGHKLIRLLQPAEGLIVEGMGHAPIIERVAWFNGVFEKMIGVGEQLDGR</sequence>
<dbReference type="SUPFAM" id="SSF53474">
    <property type="entry name" value="alpha/beta-Hydrolases"/>
    <property type="match status" value="1"/>
</dbReference>
<name>A0ABR3VTC8_9PEZI</name>
<comment type="caution">
    <text evidence="3">The sequence shown here is derived from an EMBL/GenBank/DDBJ whole genome shotgun (WGS) entry which is preliminary data.</text>
</comment>
<evidence type="ECO:0000256" key="1">
    <source>
        <dbReference type="SAM" id="MobiDB-lite"/>
    </source>
</evidence>
<dbReference type="InterPro" id="IPR050471">
    <property type="entry name" value="AB_hydrolase"/>
</dbReference>
<dbReference type="Proteomes" id="UP001586593">
    <property type="component" value="Unassembled WGS sequence"/>
</dbReference>
<organism evidence="3 4">
    <name type="scientific">Phialemonium thermophilum</name>
    <dbReference type="NCBI Taxonomy" id="223376"/>
    <lineage>
        <taxon>Eukaryota</taxon>
        <taxon>Fungi</taxon>
        <taxon>Dikarya</taxon>
        <taxon>Ascomycota</taxon>
        <taxon>Pezizomycotina</taxon>
        <taxon>Sordariomycetes</taxon>
        <taxon>Sordariomycetidae</taxon>
        <taxon>Cephalothecales</taxon>
        <taxon>Cephalothecaceae</taxon>
        <taxon>Phialemonium</taxon>
    </lineage>
</organism>
<feature type="compositionally biased region" description="Low complexity" evidence="1">
    <location>
        <begin position="249"/>
        <end position="269"/>
    </location>
</feature>
<dbReference type="Gene3D" id="3.40.50.1820">
    <property type="entry name" value="alpha/beta hydrolase"/>
    <property type="match status" value="1"/>
</dbReference>
<evidence type="ECO:0000313" key="3">
    <source>
        <dbReference type="EMBL" id="KAL1844914.1"/>
    </source>
</evidence>
<protein>
    <recommendedName>
        <fullName evidence="2">AB hydrolase-1 domain-containing protein</fullName>
    </recommendedName>
</protein>
<dbReference type="InterPro" id="IPR000073">
    <property type="entry name" value="AB_hydrolase_1"/>
</dbReference>
<accession>A0ABR3VTC8</accession>
<keyword evidence="4" id="KW-1185">Reference proteome</keyword>
<dbReference type="InterPro" id="IPR029058">
    <property type="entry name" value="AB_hydrolase_fold"/>
</dbReference>
<reference evidence="3 4" key="1">
    <citation type="journal article" date="2024" name="Commun. Biol.">
        <title>Comparative genomic analysis of thermophilic fungi reveals convergent evolutionary adaptations and gene losses.</title>
        <authorList>
            <person name="Steindorff A.S."/>
            <person name="Aguilar-Pontes M.V."/>
            <person name="Robinson A.J."/>
            <person name="Andreopoulos B."/>
            <person name="LaButti K."/>
            <person name="Kuo A."/>
            <person name="Mondo S."/>
            <person name="Riley R."/>
            <person name="Otillar R."/>
            <person name="Haridas S."/>
            <person name="Lipzen A."/>
            <person name="Grimwood J."/>
            <person name="Schmutz J."/>
            <person name="Clum A."/>
            <person name="Reid I.D."/>
            <person name="Moisan M.C."/>
            <person name="Butler G."/>
            <person name="Nguyen T.T.M."/>
            <person name="Dewar K."/>
            <person name="Conant G."/>
            <person name="Drula E."/>
            <person name="Henrissat B."/>
            <person name="Hansel C."/>
            <person name="Singer S."/>
            <person name="Hutchinson M.I."/>
            <person name="de Vries R.P."/>
            <person name="Natvig D.O."/>
            <person name="Powell A.J."/>
            <person name="Tsang A."/>
            <person name="Grigoriev I.V."/>
        </authorList>
    </citation>
    <scope>NUCLEOTIDE SEQUENCE [LARGE SCALE GENOMIC DNA]</scope>
    <source>
        <strain evidence="3 4">ATCC 24622</strain>
    </source>
</reference>
<feature type="region of interest" description="Disordered" evidence="1">
    <location>
        <begin position="233"/>
        <end position="269"/>
    </location>
</feature>